<organism evidence="6 7">
    <name type="scientific">Cytobacillus spartinae</name>
    <dbReference type="NCBI Taxonomy" id="3299023"/>
    <lineage>
        <taxon>Bacteria</taxon>
        <taxon>Bacillati</taxon>
        <taxon>Bacillota</taxon>
        <taxon>Bacilli</taxon>
        <taxon>Bacillales</taxon>
        <taxon>Bacillaceae</taxon>
        <taxon>Cytobacillus</taxon>
    </lineage>
</organism>
<evidence type="ECO:0000313" key="7">
    <source>
        <dbReference type="Proteomes" id="UP001601059"/>
    </source>
</evidence>
<keyword evidence="5" id="KW-0472">Membrane</keyword>
<evidence type="ECO:0000256" key="2">
    <source>
        <dbReference type="ARBA" id="ARBA00006939"/>
    </source>
</evidence>
<sequence length="241" mass="25076">MLNAALWGGVAGSAVFLGALLGILVRIKKKWIGMIMAFGTGVLIGAASFELLEDSITEGGIYPTVIGFLFGALLFTLVDFFIARKGGKERKRSKEGTKASAGLAIFFGTVFDAIPESVIIGLSLLKSDTVSLLLVVAIFISNFPEGLSSSVGLKKDGYSNRKILFLWFIVLVLSAISSLGGYLFLSEASPLLIAGIGAFAAGGVVAMVSSTMMPEAYEEGGPAVGFIAALGLLSSLILSHL</sequence>
<dbReference type="Proteomes" id="UP001601059">
    <property type="component" value="Unassembled WGS sequence"/>
</dbReference>
<evidence type="ECO:0000256" key="5">
    <source>
        <dbReference type="SAM" id="Phobius"/>
    </source>
</evidence>
<comment type="subcellular location">
    <subcellularLocation>
        <location evidence="1">Cell membrane</location>
        <topology evidence="1">Multi-pass membrane protein</topology>
    </subcellularLocation>
</comment>
<keyword evidence="5" id="KW-1133">Transmembrane helix</keyword>
<keyword evidence="7" id="KW-1185">Reference proteome</keyword>
<dbReference type="PANTHER" id="PTHR11040">
    <property type="entry name" value="ZINC/IRON TRANSPORTER"/>
    <property type="match status" value="1"/>
</dbReference>
<gene>
    <name evidence="6" type="ORF">ACFYKX_08160</name>
</gene>
<evidence type="ECO:0000256" key="4">
    <source>
        <dbReference type="ARBA" id="ARBA00022833"/>
    </source>
</evidence>
<dbReference type="EMBL" id="JBIACK010000003">
    <property type="protein sequence ID" value="MFE8700582.1"/>
    <property type="molecule type" value="Genomic_DNA"/>
</dbReference>
<evidence type="ECO:0000256" key="3">
    <source>
        <dbReference type="ARBA" id="ARBA00022475"/>
    </source>
</evidence>
<feature type="transmembrane region" description="Helical" evidence="5">
    <location>
        <begin position="6"/>
        <end position="24"/>
    </location>
</feature>
<feature type="transmembrane region" description="Helical" evidence="5">
    <location>
        <begin position="131"/>
        <end position="153"/>
    </location>
</feature>
<feature type="transmembrane region" description="Helical" evidence="5">
    <location>
        <begin position="191"/>
        <end position="208"/>
    </location>
</feature>
<evidence type="ECO:0000256" key="1">
    <source>
        <dbReference type="ARBA" id="ARBA00004651"/>
    </source>
</evidence>
<comment type="caution">
    <text evidence="6">The sequence shown here is derived from an EMBL/GenBank/DDBJ whole genome shotgun (WGS) entry which is preliminary data.</text>
</comment>
<name>A0ABW6KAJ4_9BACI</name>
<protein>
    <submittedName>
        <fullName evidence="6">ZIP family metal transporter</fullName>
    </submittedName>
</protein>
<dbReference type="RefSeq" id="WP_389359917.1">
    <property type="nucleotide sequence ID" value="NZ_JBIACK010000003.1"/>
</dbReference>
<evidence type="ECO:0000313" key="6">
    <source>
        <dbReference type="EMBL" id="MFE8700582.1"/>
    </source>
</evidence>
<reference evidence="6 7" key="1">
    <citation type="submission" date="2024-08" db="EMBL/GenBank/DDBJ databases">
        <title>Two novel Cytobacillus novel species.</title>
        <authorList>
            <person name="Liu G."/>
        </authorList>
    </citation>
    <scope>NUCLEOTIDE SEQUENCE [LARGE SCALE GENOMIC DNA]</scope>
    <source>
        <strain evidence="6 7">FJAT-54145</strain>
    </source>
</reference>
<feature type="transmembrane region" description="Helical" evidence="5">
    <location>
        <begin position="61"/>
        <end position="82"/>
    </location>
</feature>
<keyword evidence="5" id="KW-0812">Transmembrane</keyword>
<feature type="transmembrane region" description="Helical" evidence="5">
    <location>
        <begin position="165"/>
        <end position="185"/>
    </location>
</feature>
<proteinExistence type="inferred from homology"/>
<comment type="similarity">
    <text evidence="2">Belongs to the ZIP transporter (TC 2.A.5) family.</text>
</comment>
<feature type="transmembrane region" description="Helical" evidence="5">
    <location>
        <begin position="103"/>
        <end position="125"/>
    </location>
</feature>
<accession>A0ABW6KAJ4</accession>
<feature type="transmembrane region" description="Helical" evidence="5">
    <location>
        <begin position="220"/>
        <end position="238"/>
    </location>
</feature>
<feature type="transmembrane region" description="Helical" evidence="5">
    <location>
        <begin position="31"/>
        <end position="49"/>
    </location>
</feature>
<keyword evidence="4" id="KW-0862">Zinc</keyword>
<dbReference type="PANTHER" id="PTHR11040:SF211">
    <property type="entry name" value="ZINC TRANSPORTER ZIP11"/>
    <property type="match status" value="1"/>
</dbReference>
<keyword evidence="3" id="KW-1003">Cell membrane</keyword>